<dbReference type="GO" id="GO:0008360">
    <property type="term" value="P:regulation of cell shape"/>
    <property type="evidence" value="ECO:0007669"/>
    <property type="project" value="UniProtKB-UniRule"/>
</dbReference>
<keyword evidence="5 9" id="KW-0133">Cell shape</keyword>
<evidence type="ECO:0000256" key="10">
    <source>
        <dbReference type="SAM" id="SignalP"/>
    </source>
</evidence>
<dbReference type="PANTHER" id="PTHR30582">
    <property type="entry name" value="L,D-TRANSPEPTIDASE"/>
    <property type="match status" value="1"/>
</dbReference>
<dbReference type="InterPro" id="IPR005490">
    <property type="entry name" value="LD_TPept_cat_dom"/>
</dbReference>
<comment type="pathway">
    <text evidence="1 9">Cell wall biogenesis; peptidoglycan biosynthesis.</text>
</comment>
<dbReference type="InterPro" id="IPR050979">
    <property type="entry name" value="LD-transpeptidase"/>
</dbReference>
<evidence type="ECO:0000256" key="6">
    <source>
        <dbReference type="ARBA" id="ARBA00022984"/>
    </source>
</evidence>
<dbReference type="PROSITE" id="PS52029">
    <property type="entry name" value="LD_TPASE"/>
    <property type="match status" value="1"/>
</dbReference>
<dbReference type="PANTHER" id="PTHR30582:SF4">
    <property type="entry name" value="L,D-TRANSPEPTIDASE YQJB-RELATED"/>
    <property type="match status" value="1"/>
</dbReference>
<gene>
    <name evidence="12" type="ORF">I6J18_03760</name>
</gene>
<feature type="domain" description="L,D-TPase catalytic" evidence="11">
    <location>
        <begin position="32"/>
        <end position="156"/>
    </location>
</feature>
<evidence type="ECO:0000259" key="11">
    <source>
        <dbReference type="PROSITE" id="PS52029"/>
    </source>
</evidence>
<evidence type="ECO:0000256" key="8">
    <source>
        <dbReference type="ARBA" id="ARBA00060592"/>
    </source>
</evidence>
<dbReference type="SUPFAM" id="SSF47090">
    <property type="entry name" value="PGBD-like"/>
    <property type="match status" value="1"/>
</dbReference>
<evidence type="ECO:0000256" key="9">
    <source>
        <dbReference type="PROSITE-ProRule" id="PRU01373"/>
    </source>
</evidence>
<dbReference type="InterPro" id="IPR002477">
    <property type="entry name" value="Peptidoglycan-bd-like"/>
</dbReference>
<dbReference type="Gene3D" id="2.40.440.10">
    <property type="entry name" value="L,D-transpeptidase catalytic domain-like"/>
    <property type="match status" value="1"/>
</dbReference>
<dbReference type="AlphaFoldDB" id="A0A974S104"/>
<evidence type="ECO:0000256" key="3">
    <source>
        <dbReference type="ARBA" id="ARBA00022679"/>
    </source>
</evidence>
<keyword evidence="6 9" id="KW-0573">Peptidoglycan synthesis</keyword>
<feature type="signal peptide" evidence="10">
    <location>
        <begin position="1"/>
        <end position="26"/>
    </location>
</feature>
<dbReference type="InterPro" id="IPR036365">
    <property type="entry name" value="PGBD-like_sf"/>
</dbReference>
<comment type="pathway">
    <text evidence="8">Glycan biosynthesis.</text>
</comment>
<keyword evidence="4" id="KW-0378">Hydrolase</keyword>
<keyword evidence="7 9" id="KW-0961">Cell wall biogenesis/degradation</keyword>
<protein>
    <submittedName>
        <fullName evidence="12">L,D-transpeptidase family protein</fullName>
    </submittedName>
</protein>
<dbReference type="FunFam" id="2.40.440.10:FF:000003">
    <property type="entry name" value="L,D-transpeptidase YciB"/>
    <property type="match status" value="1"/>
</dbReference>
<feature type="active site" description="Proton donor/acceptor" evidence="9">
    <location>
        <position position="116"/>
    </location>
</feature>
<accession>A0A974S104</accession>
<dbReference type="InterPro" id="IPR036366">
    <property type="entry name" value="PGBDSf"/>
</dbReference>
<reference evidence="12 13" key="1">
    <citation type="submission" date="2021-01" db="EMBL/GenBank/DDBJ databases">
        <title>FDA dAtabase for Regulatory Grade micrObial Sequences (FDA-ARGOS): Supporting development and validation of Infectious Disease Dx tests.</title>
        <authorList>
            <person name="Nelson B."/>
            <person name="Plummer A."/>
            <person name="Tallon L."/>
            <person name="Sadzewicz L."/>
            <person name="Zhao X."/>
            <person name="Boylan J."/>
            <person name="Ott S."/>
            <person name="Bowen H."/>
            <person name="Vavikolanu K."/>
            <person name="Mehta A."/>
            <person name="Aluvathingal J."/>
            <person name="Nadendla S."/>
            <person name="Myers T."/>
            <person name="Yan Y."/>
            <person name="Sichtig H."/>
        </authorList>
    </citation>
    <scope>NUCLEOTIDE SEQUENCE [LARGE SCALE GENOMIC DNA]</scope>
    <source>
        <strain evidence="12 13">FDAARGOS_1161</strain>
    </source>
</reference>
<dbReference type="EMBL" id="CP068053">
    <property type="protein sequence ID" value="QQT01031.1"/>
    <property type="molecule type" value="Genomic_DNA"/>
</dbReference>
<evidence type="ECO:0000256" key="5">
    <source>
        <dbReference type="ARBA" id="ARBA00022960"/>
    </source>
</evidence>
<comment type="similarity">
    <text evidence="2">Belongs to the YkuD family.</text>
</comment>
<organism evidence="12 13">
    <name type="scientific">Peribacillus psychrosaccharolyticus</name>
    <name type="common">Bacillus psychrosaccharolyticus</name>
    <dbReference type="NCBI Taxonomy" id="1407"/>
    <lineage>
        <taxon>Bacteria</taxon>
        <taxon>Bacillati</taxon>
        <taxon>Bacillota</taxon>
        <taxon>Bacilli</taxon>
        <taxon>Bacillales</taxon>
        <taxon>Bacillaceae</taxon>
        <taxon>Peribacillus</taxon>
    </lineage>
</organism>
<dbReference type="RefSeq" id="WP_201647894.1">
    <property type="nucleotide sequence ID" value="NZ_CP068053.1"/>
</dbReference>
<sequence length="251" mass="27008">MKKLVILSIVSILSCFLLFGGKTTEAASGKKQLIIINKSTNQLAFYENNQLQRSFSVGTGRQASYTPEGTFKIVKKIVNRPYYKGKIKGGDPRNPLGKRWLGINARQTKGDTYAIHGNSNPSSIGKYVSSGCIRMYNDDVVWLYSKVNYNTSVIITTSSKTFTAIAASKGYQVKGNPASKAVSIGGVLKKGSSGPQVVTLQKKLEKLGYHVNGIDGFFGPGTEKAVKSFQKAKKLKADGIVGGATKKALGL</sequence>
<dbReference type="GO" id="GO:0005576">
    <property type="term" value="C:extracellular region"/>
    <property type="evidence" value="ECO:0007669"/>
    <property type="project" value="TreeGrafter"/>
</dbReference>
<dbReference type="PROSITE" id="PS51257">
    <property type="entry name" value="PROKAR_LIPOPROTEIN"/>
    <property type="match status" value="1"/>
</dbReference>
<dbReference type="GO" id="GO:0071972">
    <property type="term" value="F:peptidoglycan L,D-transpeptidase activity"/>
    <property type="evidence" value="ECO:0007669"/>
    <property type="project" value="TreeGrafter"/>
</dbReference>
<dbReference type="CDD" id="cd16913">
    <property type="entry name" value="YkuD_like"/>
    <property type="match status" value="1"/>
</dbReference>
<dbReference type="Gene3D" id="1.10.101.10">
    <property type="entry name" value="PGBD-like superfamily/PGBD"/>
    <property type="match status" value="1"/>
</dbReference>
<dbReference type="SUPFAM" id="SSF141523">
    <property type="entry name" value="L,D-transpeptidase catalytic domain-like"/>
    <property type="match status" value="1"/>
</dbReference>
<evidence type="ECO:0000256" key="7">
    <source>
        <dbReference type="ARBA" id="ARBA00023316"/>
    </source>
</evidence>
<keyword evidence="3" id="KW-0808">Transferase</keyword>
<evidence type="ECO:0000313" key="12">
    <source>
        <dbReference type="EMBL" id="QQT01031.1"/>
    </source>
</evidence>
<dbReference type="Proteomes" id="UP000595254">
    <property type="component" value="Chromosome"/>
</dbReference>
<feature type="active site" description="Nucleophile" evidence="9">
    <location>
        <position position="132"/>
    </location>
</feature>
<name>A0A974S104_PERPY</name>
<evidence type="ECO:0000256" key="1">
    <source>
        <dbReference type="ARBA" id="ARBA00004752"/>
    </source>
</evidence>
<evidence type="ECO:0000313" key="13">
    <source>
        <dbReference type="Proteomes" id="UP000595254"/>
    </source>
</evidence>
<proteinExistence type="inferred from homology"/>
<feature type="chain" id="PRO_5038045349" evidence="10">
    <location>
        <begin position="27"/>
        <end position="251"/>
    </location>
</feature>
<evidence type="ECO:0000256" key="4">
    <source>
        <dbReference type="ARBA" id="ARBA00022801"/>
    </source>
</evidence>
<keyword evidence="13" id="KW-1185">Reference proteome</keyword>
<dbReference type="GO" id="GO:0018104">
    <property type="term" value="P:peptidoglycan-protein cross-linking"/>
    <property type="evidence" value="ECO:0007669"/>
    <property type="project" value="TreeGrafter"/>
</dbReference>
<evidence type="ECO:0000256" key="2">
    <source>
        <dbReference type="ARBA" id="ARBA00005992"/>
    </source>
</evidence>
<dbReference type="InterPro" id="IPR038063">
    <property type="entry name" value="Transpep_catalytic_dom"/>
</dbReference>
<keyword evidence="10" id="KW-0732">Signal</keyword>
<dbReference type="Pfam" id="PF01471">
    <property type="entry name" value="PG_binding_1"/>
    <property type="match status" value="1"/>
</dbReference>
<dbReference type="Pfam" id="PF03734">
    <property type="entry name" value="YkuD"/>
    <property type="match status" value="1"/>
</dbReference>
<dbReference type="KEGG" id="ppsr:I6J18_03760"/>
<dbReference type="GO" id="GO:0016740">
    <property type="term" value="F:transferase activity"/>
    <property type="evidence" value="ECO:0007669"/>
    <property type="project" value="UniProtKB-KW"/>
</dbReference>
<dbReference type="GO" id="GO:0071555">
    <property type="term" value="P:cell wall organization"/>
    <property type="evidence" value="ECO:0007669"/>
    <property type="project" value="UniProtKB-UniRule"/>
</dbReference>